<proteinExistence type="predicted"/>
<name>A0ABQ6MZA1_9STRA</name>
<accession>A0ABQ6MZA1</accession>
<organism evidence="3 4">
    <name type="scientific">Tetraparma gracilis</name>
    <dbReference type="NCBI Taxonomy" id="2962635"/>
    <lineage>
        <taxon>Eukaryota</taxon>
        <taxon>Sar</taxon>
        <taxon>Stramenopiles</taxon>
        <taxon>Ochrophyta</taxon>
        <taxon>Bolidophyceae</taxon>
        <taxon>Parmales</taxon>
        <taxon>Triparmaceae</taxon>
        <taxon>Tetraparma</taxon>
    </lineage>
</organism>
<feature type="region of interest" description="Disordered" evidence="1">
    <location>
        <begin position="67"/>
        <end position="87"/>
    </location>
</feature>
<feature type="domain" description="BZIP" evidence="2">
    <location>
        <begin position="68"/>
        <end position="81"/>
    </location>
</feature>
<evidence type="ECO:0000313" key="4">
    <source>
        <dbReference type="Proteomes" id="UP001165060"/>
    </source>
</evidence>
<dbReference type="EMBL" id="BRYB01003443">
    <property type="protein sequence ID" value="GMI36785.1"/>
    <property type="molecule type" value="Genomic_DNA"/>
</dbReference>
<evidence type="ECO:0000256" key="1">
    <source>
        <dbReference type="SAM" id="MobiDB-lite"/>
    </source>
</evidence>
<gene>
    <name evidence="3" type="ORF">TeGR_g4624</name>
</gene>
<feature type="region of interest" description="Disordered" evidence="1">
    <location>
        <begin position="149"/>
        <end position="172"/>
    </location>
</feature>
<reference evidence="3 4" key="1">
    <citation type="journal article" date="2023" name="Commun. Biol.">
        <title>Genome analysis of Parmales, the sister group of diatoms, reveals the evolutionary specialization of diatoms from phago-mixotrophs to photoautotrophs.</title>
        <authorList>
            <person name="Ban H."/>
            <person name="Sato S."/>
            <person name="Yoshikawa S."/>
            <person name="Yamada K."/>
            <person name="Nakamura Y."/>
            <person name="Ichinomiya M."/>
            <person name="Sato N."/>
            <person name="Blanc-Mathieu R."/>
            <person name="Endo H."/>
            <person name="Kuwata A."/>
            <person name="Ogata H."/>
        </authorList>
    </citation>
    <scope>NUCLEOTIDE SEQUENCE [LARGE SCALE GENOMIC DNA]</scope>
</reference>
<evidence type="ECO:0000313" key="3">
    <source>
        <dbReference type="EMBL" id="GMI36785.1"/>
    </source>
</evidence>
<keyword evidence="4" id="KW-1185">Reference proteome</keyword>
<dbReference type="Proteomes" id="UP001165060">
    <property type="component" value="Unassembled WGS sequence"/>
</dbReference>
<comment type="caution">
    <text evidence="3">The sequence shown here is derived from an EMBL/GenBank/DDBJ whole genome shotgun (WGS) entry which is preliminary data.</text>
</comment>
<dbReference type="InterPro" id="IPR004827">
    <property type="entry name" value="bZIP"/>
</dbReference>
<evidence type="ECO:0000259" key="2">
    <source>
        <dbReference type="PROSITE" id="PS00036"/>
    </source>
</evidence>
<dbReference type="CDD" id="cd14686">
    <property type="entry name" value="bZIP"/>
    <property type="match status" value="1"/>
</dbReference>
<protein>
    <recommendedName>
        <fullName evidence="2">BZIP domain-containing protein</fullName>
    </recommendedName>
</protein>
<dbReference type="PROSITE" id="PS00036">
    <property type="entry name" value="BZIP_BASIC"/>
    <property type="match status" value="1"/>
</dbReference>
<feature type="non-terminal residue" evidence="3">
    <location>
        <position position="172"/>
    </location>
</feature>
<sequence length="172" mass="19382">MESYIAADDEHLDLHGHMFIPLPSVISSQYQALEEKIIPSSKGKGTKRPATSIEDIDTTGMDAKTLARLKNRDQAKKSREKKKRAIEGMSEELTEARKKLQDQQDFLDRAQEKLKQYEEMVDTNRKLAEENLRLQAILFPDPDDPLTMAVPGTVSQSELKQKAKSGSGVQLQ</sequence>